<reference evidence="4" key="1">
    <citation type="submission" date="2019-02" db="EMBL/GenBank/DDBJ databases">
        <authorList>
            <person name="Gruber-Vodicka R. H."/>
            <person name="Seah K. B. B."/>
        </authorList>
    </citation>
    <scope>NUCLEOTIDE SEQUENCE</scope>
    <source>
        <strain evidence="3">BECK_BZ163</strain>
        <strain evidence="5">BECK_BZ164</strain>
        <strain evidence="4">BECK_BZ165</strain>
    </source>
</reference>
<evidence type="ECO:0000313" key="4">
    <source>
        <dbReference type="EMBL" id="VFJ43932.1"/>
    </source>
</evidence>
<dbReference type="InterPro" id="IPR000253">
    <property type="entry name" value="FHA_dom"/>
</dbReference>
<keyword evidence="1" id="KW-0472">Membrane</keyword>
<proteinExistence type="predicted"/>
<dbReference type="CDD" id="cd00060">
    <property type="entry name" value="FHA"/>
    <property type="match status" value="1"/>
</dbReference>
<sequence>MEPQCTFTIGRSPDCDIHLGDDSVSRHHATLSLSDDGRWLLKDSGSKYKTFIINSDRAVVVRETDISSTDTLRFGNLTVTARELLEEVWRKFPRLSIPWRESRGEKVRELLANFAWVGIGALAAVLTVTFIWVWG</sequence>
<evidence type="ECO:0000313" key="5">
    <source>
        <dbReference type="EMBL" id="VFK07339.1"/>
    </source>
</evidence>
<dbReference type="Gene3D" id="2.60.200.20">
    <property type="match status" value="1"/>
</dbReference>
<accession>A0A450RXU1</accession>
<evidence type="ECO:0000259" key="2">
    <source>
        <dbReference type="PROSITE" id="PS50006"/>
    </source>
</evidence>
<dbReference type="AlphaFoldDB" id="A0A450RXU1"/>
<name>A0A450RXU1_9GAMM</name>
<evidence type="ECO:0000256" key="1">
    <source>
        <dbReference type="SAM" id="Phobius"/>
    </source>
</evidence>
<evidence type="ECO:0000313" key="3">
    <source>
        <dbReference type="EMBL" id="VFJ43100.1"/>
    </source>
</evidence>
<dbReference type="Pfam" id="PF00498">
    <property type="entry name" value="FHA"/>
    <property type="match status" value="1"/>
</dbReference>
<dbReference type="SMART" id="SM00240">
    <property type="entry name" value="FHA"/>
    <property type="match status" value="1"/>
</dbReference>
<dbReference type="InterPro" id="IPR050923">
    <property type="entry name" value="Cell_Proc_Reg/RNA_Proc"/>
</dbReference>
<dbReference type="EMBL" id="CAADEZ010000004">
    <property type="protein sequence ID" value="VFJ43100.1"/>
    <property type="molecule type" value="Genomic_DNA"/>
</dbReference>
<dbReference type="PANTHER" id="PTHR23308">
    <property type="entry name" value="NUCLEAR INHIBITOR OF PROTEIN PHOSPHATASE-1"/>
    <property type="match status" value="1"/>
</dbReference>
<protein>
    <submittedName>
        <fullName evidence="4">FHA domain-containing protein</fullName>
    </submittedName>
</protein>
<organism evidence="4">
    <name type="scientific">Candidatus Kentrum sp. FM</name>
    <dbReference type="NCBI Taxonomy" id="2126340"/>
    <lineage>
        <taxon>Bacteria</taxon>
        <taxon>Pseudomonadati</taxon>
        <taxon>Pseudomonadota</taxon>
        <taxon>Gammaproteobacteria</taxon>
        <taxon>Candidatus Kentrum</taxon>
    </lineage>
</organism>
<dbReference type="InterPro" id="IPR008984">
    <property type="entry name" value="SMAD_FHA_dom_sf"/>
</dbReference>
<feature type="transmembrane region" description="Helical" evidence="1">
    <location>
        <begin position="110"/>
        <end position="134"/>
    </location>
</feature>
<dbReference type="SUPFAM" id="SSF49879">
    <property type="entry name" value="SMAD/FHA domain"/>
    <property type="match status" value="1"/>
</dbReference>
<feature type="domain" description="FHA" evidence="2">
    <location>
        <begin position="7"/>
        <end position="57"/>
    </location>
</feature>
<dbReference type="EMBL" id="CAADFL010000038">
    <property type="protein sequence ID" value="VFK07339.1"/>
    <property type="molecule type" value="Genomic_DNA"/>
</dbReference>
<keyword evidence="1" id="KW-1133">Transmembrane helix</keyword>
<gene>
    <name evidence="3" type="ORF">BECKFM1743A_GA0114220_1000412</name>
    <name evidence="5" type="ORF">BECKFM1743B_GA0114221_100385</name>
    <name evidence="4" type="ORF">BECKFM1743C_GA0114222_100067</name>
</gene>
<dbReference type="EMBL" id="CAADFA010000006">
    <property type="protein sequence ID" value="VFJ43932.1"/>
    <property type="molecule type" value="Genomic_DNA"/>
</dbReference>
<keyword evidence="1" id="KW-0812">Transmembrane</keyword>
<dbReference type="PROSITE" id="PS50006">
    <property type="entry name" value="FHA_DOMAIN"/>
    <property type="match status" value="1"/>
</dbReference>